<reference evidence="1" key="1">
    <citation type="submission" date="2014-09" db="EMBL/GenBank/DDBJ databases">
        <authorList>
            <person name="Magalhaes I.L.F."/>
            <person name="Oliveira U."/>
            <person name="Santos F.R."/>
            <person name="Vidigal T.H.D.A."/>
            <person name="Brescovit A.D."/>
            <person name="Santos A.J."/>
        </authorList>
    </citation>
    <scope>NUCLEOTIDE SEQUENCE</scope>
    <source>
        <tissue evidence="1">Shoot tissue taken approximately 20 cm above the soil surface</tissue>
    </source>
</reference>
<protein>
    <submittedName>
        <fullName evidence="1">Uncharacterized protein</fullName>
    </submittedName>
</protein>
<dbReference type="EMBL" id="GBRH01237251">
    <property type="protein sequence ID" value="JAD60644.1"/>
    <property type="molecule type" value="Transcribed_RNA"/>
</dbReference>
<dbReference type="AlphaFoldDB" id="A0A0A9B9N4"/>
<proteinExistence type="predicted"/>
<reference evidence="1" key="2">
    <citation type="journal article" date="2015" name="Data Brief">
        <title>Shoot transcriptome of the giant reed, Arundo donax.</title>
        <authorList>
            <person name="Barrero R.A."/>
            <person name="Guerrero F.D."/>
            <person name="Moolhuijzen P."/>
            <person name="Goolsby J.A."/>
            <person name="Tidwell J."/>
            <person name="Bellgard S.E."/>
            <person name="Bellgard M.I."/>
        </authorList>
    </citation>
    <scope>NUCLEOTIDE SEQUENCE</scope>
    <source>
        <tissue evidence="1">Shoot tissue taken approximately 20 cm above the soil surface</tissue>
    </source>
</reference>
<accession>A0A0A9B9N4</accession>
<name>A0A0A9B9N4_ARUDO</name>
<sequence length="30" mass="3638">MSYASYFNNAMQRCILMFLYSFITNTLAWH</sequence>
<organism evidence="1">
    <name type="scientific">Arundo donax</name>
    <name type="common">Giant reed</name>
    <name type="synonym">Donax arundinaceus</name>
    <dbReference type="NCBI Taxonomy" id="35708"/>
    <lineage>
        <taxon>Eukaryota</taxon>
        <taxon>Viridiplantae</taxon>
        <taxon>Streptophyta</taxon>
        <taxon>Embryophyta</taxon>
        <taxon>Tracheophyta</taxon>
        <taxon>Spermatophyta</taxon>
        <taxon>Magnoliopsida</taxon>
        <taxon>Liliopsida</taxon>
        <taxon>Poales</taxon>
        <taxon>Poaceae</taxon>
        <taxon>PACMAD clade</taxon>
        <taxon>Arundinoideae</taxon>
        <taxon>Arundineae</taxon>
        <taxon>Arundo</taxon>
    </lineage>
</organism>
<evidence type="ECO:0000313" key="1">
    <source>
        <dbReference type="EMBL" id="JAD60644.1"/>
    </source>
</evidence>